<reference evidence="2" key="1">
    <citation type="journal article" date="2019" name="Int. J. Syst. Evol. Microbiol.">
        <title>The Global Catalogue of Microorganisms (GCM) 10K type strain sequencing project: providing services to taxonomists for standard genome sequencing and annotation.</title>
        <authorList>
            <consortium name="The Broad Institute Genomics Platform"/>
            <consortium name="The Broad Institute Genome Sequencing Center for Infectious Disease"/>
            <person name="Wu L."/>
            <person name="Ma J."/>
        </authorList>
    </citation>
    <scope>NUCLEOTIDE SEQUENCE [LARGE SCALE GENOMIC DNA]</scope>
    <source>
        <strain evidence="2">CCUG 63830</strain>
    </source>
</reference>
<protein>
    <recommendedName>
        <fullName evidence="3">DNA topoisomerase type IA zn finger domain-containing protein</fullName>
    </recommendedName>
</protein>
<proteinExistence type="predicted"/>
<dbReference type="InterPro" id="IPR012337">
    <property type="entry name" value="RNaseH-like_sf"/>
</dbReference>
<dbReference type="EMBL" id="JBHSWB010000002">
    <property type="protein sequence ID" value="MFC6662536.1"/>
    <property type="molecule type" value="Genomic_DNA"/>
</dbReference>
<organism evidence="1 2">
    <name type="scientific">Deinococcus multiflagellatus</name>
    <dbReference type="NCBI Taxonomy" id="1656887"/>
    <lineage>
        <taxon>Bacteria</taxon>
        <taxon>Thermotogati</taxon>
        <taxon>Deinococcota</taxon>
        <taxon>Deinococci</taxon>
        <taxon>Deinococcales</taxon>
        <taxon>Deinococcaceae</taxon>
        <taxon>Deinococcus</taxon>
    </lineage>
</organism>
<accession>A0ABW1ZNS0</accession>
<comment type="caution">
    <text evidence="1">The sequence shown here is derived from an EMBL/GenBank/DDBJ whole genome shotgun (WGS) entry which is preliminary data.</text>
</comment>
<dbReference type="SUPFAM" id="SSF53098">
    <property type="entry name" value="Ribonuclease H-like"/>
    <property type="match status" value="1"/>
</dbReference>
<dbReference type="Proteomes" id="UP001596317">
    <property type="component" value="Unassembled WGS sequence"/>
</dbReference>
<dbReference type="Gene3D" id="3.30.65.10">
    <property type="entry name" value="Bacterial Topoisomerase I, domain 1"/>
    <property type="match status" value="1"/>
</dbReference>
<dbReference type="Gene3D" id="3.30.420.10">
    <property type="entry name" value="Ribonuclease H-like superfamily/Ribonuclease H"/>
    <property type="match status" value="1"/>
</dbReference>
<gene>
    <name evidence="1" type="ORF">ACFP90_21000</name>
</gene>
<evidence type="ECO:0000313" key="1">
    <source>
        <dbReference type="EMBL" id="MFC6662536.1"/>
    </source>
</evidence>
<evidence type="ECO:0008006" key="3">
    <source>
        <dbReference type="Google" id="ProtNLM"/>
    </source>
</evidence>
<name>A0ABW1ZNS0_9DEIO</name>
<sequence length="162" mass="18255">MLTLQGRVTWDQDGVLPSTTADEAQLIAVREALRAVPEDTSPAIVTGSDLAHRLIEGRQRPRQPELIQTLREIRDLLRLRRLRLQMFHTEAGTMHHLRRAQALAELAAARARQSVNCPACPRCGDRTLLKHVTAGRFRGSRIWGCVNFPNCKGFIPLYQAKD</sequence>
<evidence type="ECO:0000313" key="2">
    <source>
        <dbReference type="Proteomes" id="UP001596317"/>
    </source>
</evidence>
<dbReference type="InterPro" id="IPR036397">
    <property type="entry name" value="RNaseH_sf"/>
</dbReference>
<dbReference type="RefSeq" id="WP_224610828.1">
    <property type="nucleotide sequence ID" value="NZ_JAIQXV010000016.1"/>
</dbReference>
<keyword evidence="2" id="KW-1185">Reference proteome</keyword>